<sequence length="175" mass="20424">MPIPTQRARGRSCYSDFIEMLMEAIMVNQHTKTSDADPPRILDNSLSFSTIRRRYFPSKKAKSLEFARSPSIHCQLWKEHLKFRTKYSPLRSFTEKACLMIILPKDNHRKSPIQCVNPRLILGYLEILIAVQVPYTLAENPTSLTLSNMFQRNPDVALAMLIRQIRFQCRRARIK</sequence>
<keyword evidence="2" id="KW-1185">Reference proteome</keyword>
<dbReference type="AlphaFoldDB" id="A0AAV4NL65"/>
<name>A0AAV4NL65_9ARAC</name>
<evidence type="ECO:0000313" key="1">
    <source>
        <dbReference type="EMBL" id="GIX84573.1"/>
    </source>
</evidence>
<dbReference type="Proteomes" id="UP001054837">
    <property type="component" value="Unassembled WGS sequence"/>
</dbReference>
<comment type="caution">
    <text evidence="1">The sequence shown here is derived from an EMBL/GenBank/DDBJ whole genome shotgun (WGS) entry which is preliminary data.</text>
</comment>
<reference evidence="1 2" key="1">
    <citation type="submission" date="2021-06" db="EMBL/GenBank/DDBJ databases">
        <title>Caerostris darwini draft genome.</title>
        <authorList>
            <person name="Kono N."/>
            <person name="Arakawa K."/>
        </authorList>
    </citation>
    <scope>NUCLEOTIDE SEQUENCE [LARGE SCALE GENOMIC DNA]</scope>
</reference>
<organism evidence="1 2">
    <name type="scientific">Caerostris darwini</name>
    <dbReference type="NCBI Taxonomy" id="1538125"/>
    <lineage>
        <taxon>Eukaryota</taxon>
        <taxon>Metazoa</taxon>
        <taxon>Ecdysozoa</taxon>
        <taxon>Arthropoda</taxon>
        <taxon>Chelicerata</taxon>
        <taxon>Arachnida</taxon>
        <taxon>Araneae</taxon>
        <taxon>Araneomorphae</taxon>
        <taxon>Entelegynae</taxon>
        <taxon>Araneoidea</taxon>
        <taxon>Araneidae</taxon>
        <taxon>Caerostris</taxon>
    </lineage>
</organism>
<evidence type="ECO:0000313" key="2">
    <source>
        <dbReference type="Proteomes" id="UP001054837"/>
    </source>
</evidence>
<gene>
    <name evidence="1" type="ORF">CDAR_215941</name>
</gene>
<protein>
    <submittedName>
        <fullName evidence="1">Uncharacterized protein</fullName>
    </submittedName>
</protein>
<proteinExistence type="predicted"/>
<accession>A0AAV4NL65</accession>
<dbReference type="EMBL" id="BPLQ01001730">
    <property type="protein sequence ID" value="GIX84573.1"/>
    <property type="molecule type" value="Genomic_DNA"/>
</dbReference>